<dbReference type="SUPFAM" id="SSF51101">
    <property type="entry name" value="Mannose-binding lectins"/>
    <property type="match status" value="1"/>
</dbReference>
<dbReference type="Gene3D" id="2.100.10.30">
    <property type="entry name" value="Jacalin-like lectin domain"/>
    <property type="match status" value="1"/>
</dbReference>
<dbReference type="InterPro" id="IPR036404">
    <property type="entry name" value="Jacalin-like_lectin_dom_sf"/>
</dbReference>
<feature type="domain" description="Jacalin-type lectin" evidence="2">
    <location>
        <begin position="63"/>
        <end position="204"/>
    </location>
</feature>
<evidence type="ECO:0000256" key="1">
    <source>
        <dbReference type="ARBA" id="ARBA00022734"/>
    </source>
</evidence>
<proteinExistence type="predicted"/>
<evidence type="ECO:0000313" key="4">
    <source>
        <dbReference type="Proteomes" id="UP001055439"/>
    </source>
</evidence>
<dbReference type="PANTHER" id="PTHR46506">
    <property type="entry name" value="OS05G0143600 PROTEIN"/>
    <property type="match status" value="1"/>
</dbReference>
<evidence type="ECO:0000313" key="3">
    <source>
        <dbReference type="EMBL" id="URD95866.1"/>
    </source>
</evidence>
<evidence type="ECO:0000259" key="2">
    <source>
        <dbReference type="PROSITE" id="PS51752"/>
    </source>
</evidence>
<dbReference type="PROSITE" id="PS51752">
    <property type="entry name" value="JACALIN_LECTIN"/>
    <property type="match status" value="1"/>
</dbReference>
<gene>
    <name evidence="3" type="ORF">MUK42_29909</name>
</gene>
<dbReference type="Proteomes" id="UP001055439">
    <property type="component" value="Chromosome 4"/>
</dbReference>
<dbReference type="Pfam" id="PF01419">
    <property type="entry name" value="Jacalin"/>
    <property type="match status" value="1"/>
</dbReference>
<dbReference type="SMART" id="SM00915">
    <property type="entry name" value="Jacalin"/>
    <property type="match status" value="1"/>
</dbReference>
<sequence length="204" mass="22004">MFWCASTSPISFGIMTFSNVCSCWRLLYQWTTSWVSKNSESDGSHVPDSDETSHAMRSSVAQVYVSGPCGGAGGSERDMAVGPDTIILKVMLRHGLAVDAIRIMYHHGGCDGWTGWWGGGGGQLSEIILDVDGDEYLTWISGRCGFFGGEMVIRSLTFGSNKKTYGPYGVEDGFAFDLDAGGQRIVGFFARSGQFLDAIGVYTA</sequence>
<accession>A0A9E7JXF4</accession>
<keyword evidence="4" id="KW-1185">Reference proteome</keyword>
<keyword evidence="1" id="KW-0430">Lectin</keyword>
<protein>
    <submittedName>
        <fullName evidence="3">Jacalin</fullName>
    </submittedName>
</protein>
<dbReference type="GO" id="GO:0030246">
    <property type="term" value="F:carbohydrate binding"/>
    <property type="evidence" value="ECO:0007669"/>
    <property type="project" value="UniProtKB-KW"/>
</dbReference>
<dbReference type="CDD" id="cd09612">
    <property type="entry name" value="Jacalin"/>
    <property type="match status" value="1"/>
</dbReference>
<dbReference type="OrthoDB" id="2415936at2759"/>
<dbReference type="InterPro" id="IPR001229">
    <property type="entry name" value="Jacalin-like_lectin_dom"/>
</dbReference>
<organism evidence="3 4">
    <name type="scientific">Musa troglodytarum</name>
    <name type="common">fe'i banana</name>
    <dbReference type="NCBI Taxonomy" id="320322"/>
    <lineage>
        <taxon>Eukaryota</taxon>
        <taxon>Viridiplantae</taxon>
        <taxon>Streptophyta</taxon>
        <taxon>Embryophyta</taxon>
        <taxon>Tracheophyta</taxon>
        <taxon>Spermatophyta</taxon>
        <taxon>Magnoliopsida</taxon>
        <taxon>Liliopsida</taxon>
        <taxon>Zingiberales</taxon>
        <taxon>Musaceae</taxon>
        <taxon>Musa</taxon>
    </lineage>
</organism>
<reference evidence="3" key="1">
    <citation type="submission" date="2022-05" db="EMBL/GenBank/DDBJ databases">
        <title>The Musa troglodytarum L. genome provides insights into the mechanism of non-climacteric behaviour and enrichment of carotenoids.</title>
        <authorList>
            <person name="Wang J."/>
        </authorList>
    </citation>
    <scope>NUCLEOTIDE SEQUENCE</scope>
    <source>
        <tissue evidence="3">Leaf</tissue>
    </source>
</reference>
<dbReference type="InterPro" id="IPR033734">
    <property type="entry name" value="Jacalin-like_lectin_dom_plant"/>
</dbReference>
<dbReference type="AlphaFoldDB" id="A0A9E7JXF4"/>
<name>A0A9E7JXF4_9LILI</name>
<dbReference type="EMBL" id="CP097506">
    <property type="protein sequence ID" value="URD95866.1"/>
    <property type="molecule type" value="Genomic_DNA"/>
</dbReference>